<comment type="subcellular location">
    <subcellularLocation>
        <location evidence="1">Cell membrane</location>
        <topology evidence="1">Multi-pass membrane protein</topology>
    </subcellularLocation>
</comment>
<dbReference type="AlphaFoldDB" id="A0A318UNJ5"/>
<dbReference type="InterPro" id="IPR000326">
    <property type="entry name" value="PAP2/HPO"/>
</dbReference>
<keyword evidence="3 7" id="KW-0812">Transmembrane</keyword>
<dbReference type="GO" id="GO:0016787">
    <property type="term" value="F:hydrolase activity"/>
    <property type="evidence" value="ECO:0007669"/>
    <property type="project" value="UniProtKB-KW"/>
</dbReference>
<feature type="domain" description="Phosphatidic acid phosphatase type 2/haloperoxidase" evidence="8">
    <location>
        <begin position="79"/>
        <end position="195"/>
    </location>
</feature>
<feature type="transmembrane region" description="Helical" evidence="7">
    <location>
        <begin position="79"/>
        <end position="99"/>
    </location>
</feature>
<reference evidence="9 10" key="1">
    <citation type="submission" date="2018-06" db="EMBL/GenBank/DDBJ databases">
        <title>Genomic Encyclopedia of Archaeal and Bacterial Type Strains, Phase II (KMG-II): from individual species to whole genera.</title>
        <authorList>
            <person name="Goeker M."/>
        </authorList>
    </citation>
    <scope>NUCLEOTIDE SEQUENCE [LARGE SCALE GENOMIC DNA]</scope>
    <source>
        <strain evidence="9 10">DSM 27372</strain>
    </source>
</reference>
<sequence>MIKPILKRPYYFGVLLVFLLTASVFNICFSKADGFLILNQFHRHWLDEIFKVITNFGDGIFVLLVVAATLVFGKKKKSLCILLAYVYSGLAAQILKRLFHMPRPKVFLELSAIKYTSFVEGVSLAGSNSFPSGHSASVFALGTALVLVYKKKNISFLMAIFAIMVGYSRIYLAQHFLQDVMFGALLGILSALFSYHQVYHQKFWRVIRYGYKKKGAESTPQQAL</sequence>
<proteinExistence type="predicted"/>
<keyword evidence="5 7" id="KW-1133">Transmembrane helix</keyword>
<name>A0A318UNJ5_9SPHI</name>
<evidence type="ECO:0000256" key="4">
    <source>
        <dbReference type="ARBA" id="ARBA00022801"/>
    </source>
</evidence>
<evidence type="ECO:0000256" key="6">
    <source>
        <dbReference type="ARBA" id="ARBA00023136"/>
    </source>
</evidence>
<feature type="transmembrane region" description="Helical" evidence="7">
    <location>
        <begin position="52"/>
        <end position="72"/>
    </location>
</feature>
<keyword evidence="10" id="KW-1185">Reference proteome</keyword>
<organism evidence="9 10">
    <name type="scientific">Pedobacter nutrimenti</name>
    <dbReference type="NCBI Taxonomy" id="1241337"/>
    <lineage>
        <taxon>Bacteria</taxon>
        <taxon>Pseudomonadati</taxon>
        <taxon>Bacteroidota</taxon>
        <taxon>Sphingobacteriia</taxon>
        <taxon>Sphingobacteriales</taxon>
        <taxon>Sphingobacteriaceae</taxon>
        <taxon>Pedobacter</taxon>
    </lineage>
</organism>
<dbReference type="SUPFAM" id="SSF48317">
    <property type="entry name" value="Acid phosphatase/Vanadium-dependent haloperoxidase"/>
    <property type="match status" value="1"/>
</dbReference>
<feature type="transmembrane region" description="Helical" evidence="7">
    <location>
        <begin position="156"/>
        <end position="174"/>
    </location>
</feature>
<comment type="caution">
    <text evidence="9">The sequence shown here is derived from an EMBL/GenBank/DDBJ whole genome shotgun (WGS) entry which is preliminary data.</text>
</comment>
<evidence type="ECO:0000256" key="1">
    <source>
        <dbReference type="ARBA" id="ARBA00004651"/>
    </source>
</evidence>
<dbReference type="Gene3D" id="1.20.144.10">
    <property type="entry name" value="Phosphatidic acid phosphatase type 2/haloperoxidase"/>
    <property type="match status" value="1"/>
</dbReference>
<dbReference type="RefSeq" id="WP_110827186.1">
    <property type="nucleotide sequence ID" value="NZ_QKLU01000001.1"/>
</dbReference>
<evidence type="ECO:0000313" key="10">
    <source>
        <dbReference type="Proteomes" id="UP000248198"/>
    </source>
</evidence>
<dbReference type="PANTHER" id="PTHR14969:SF62">
    <property type="entry name" value="DECAPRENYLPHOSPHORYL-5-PHOSPHORIBOSE PHOSPHATASE RV3807C-RELATED"/>
    <property type="match status" value="1"/>
</dbReference>
<feature type="transmembrane region" description="Helical" evidence="7">
    <location>
        <begin position="180"/>
        <end position="199"/>
    </location>
</feature>
<keyword evidence="6 7" id="KW-0472">Membrane</keyword>
<evidence type="ECO:0000256" key="2">
    <source>
        <dbReference type="ARBA" id="ARBA00022475"/>
    </source>
</evidence>
<evidence type="ECO:0000259" key="8">
    <source>
        <dbReference type="SMART" id="SM00014"/>
    </source>
</evidence>
<evidence type="ECO:0000256" key="3">
    <source>
        <dbReference type="ARBA" id="ARBA00022692"/>
    </source>
</evidence>
<evidence type="ECO:0000313" key="9">
    <source>
        <dbReference type="EMBL" id="PYF77110.1"/>
    </source>
</evidence>
<dbReference type="PANTHER" id="PTHR14969">
    <property type="entry name" value="SPHINGOSINE-1-PHOSPHATE PHOSPHOHYDROLASE"/>
    <property type="match status" value="1"/>
</dbReference>
<dbReference type="SMART" id="SM00014">
    <property type="entry name" value="acidPPc"/>
    <property type="match status" value="1"/>
</dbReference>
<evidence type="ECO:0000256" key="7">
    <source>
        <dbReference type="SAM" id="Phobius"/>
    </source>
</evidence>
<keyword evidence="2" id="KW-1003">Cell membrane</keyword>
<dbReference type="OrthoDB" id="9773582at2"/>
<gene>
    <name evidence="9" type="ORF">B0O44_101589</name>
</gene>
<protein>
    <submittedName>
        <fullName evidence="9">Membrane-associated phospholipid phosphatase</fullName>
    </submittedName>
</protein>
<dbReference type="Proteomes" id="UP000248198">
    <property type="component" value="Unassembled WGS sequence"/>
</dbReference>
<dbReference type="EMBL" id="QKLU01000001">
    <property type="protein sequence ID" value="PYF77110.1"/>
    <property type="molecule type" value="Genomic_DNA"/>
</dbReference>
<dbReference type="InterPro" id="IPR036938">
    <property type="entry name" value="PAP2/HPO_sf"/>
</dbReference>
<evidence type="ECO:0000256" key="5">
    <source>
        <dbReference type="ARBA" id="ARBA00022989"/>
    </source>
</evidence>
<keyword evidence="4" id="KW-0378">Hydrolase</keyword>
<feature type="transmembrane region" description="Helical" evidence="7">
    <location>
        <begin position="132"/>
        <end position="149"/>
    </location>
</feature>
<accession>A0A318UNJ5</accession>
<dbReference type="Pfam" id="PF01569">
    <property type="entry name" value="PAP2"/>
    <property type="match status" value="1"/>
</dbReference>
<dbReference type="GO" id="GO:0005886">
    <property type="term" value="C:plasma membrane"/>
    <property type="evidence" value="ECO:0007669"/>
    <property type="project" value="UniProtKB-SubCell"/>
</dbReference>
<feature type="transmembrane region" description="Helical" evidence="7">
    <location>
        <begin position="12"/>
        <end position="32"/>
    </location>
</feature>